<dbReference type="EC" id="2.7.9.1" evidence="4 12"/>
<feature type="compositionally biased region" description="Basic residues" evidence="16">
    <location>
        <begin position="1"/>
        <end position="20"/>
    </location>
</feature>
<dbReference type="InterPro" id="IPR040442">
    <property type="entry name" value="Pyrv_kinase-like_dom_sf"/>
</dbReference>
<evidence type="ECO:0000256" key="12">
    <source>
        <dbReference type="PIRNR" id="PIRNR000853"/>
    </source>
</evidence>
<dbReference type="PROSITE" id="PS00370">
    <property type="entry name" value="PEP_ENZYMES_PHOS_SITE"/>
    <property type="match status" value="1"/>
</dbReference>
<dbReference type="PIRSF" id="PIRSF000853">
    <property type="entry name" value="PPDK"/>
    <property type="match status" value="1"/>
</dbReference>
<dbReference type="Pfam" id="PF02896">
    <property type="entry name" value="PEP-utilizers_C"/>
    <property type="match status" value="1"/>
</dbReference>
<feature type="binding site" evidence="15">
    <location>
        <position position="800"/>
    </location>
    <ligand>
        <name>Mg(2+)</name>
        <dbReference type="ChEBI" id="CHEBI:18420"/>
    </ligand>
</feature>
<feature type="domain" description="PEP-utilising enzyme C-terminal" evidence="19">
    <location>
        <begin position="575"/>
        <end position="924"/>
    </location>
</feature>
<dbReference type="InterPro" id="IPR008279">
    <property type="entry name" value="PEP-util_enz_mobile_dom"/>
</dbReference>
<proteinExistence type="inferred from homology"/>
<comment type="function">
    <text evidence="2">Catalyzes the reversible phosphorylation of pyruvate and phosphate.</text>
</comment>
<dbReference type="EMBL" id="CP073100">
    <property type="protein sequence ID" value="QUE49976.1"/>
    <property type="molecule type" value="Genomic_DNA"/>
</dbReference>
<evidence type="ECO:0000256" key="14">
    <source>
        <dbReference type="PIRSR" id="PIRSR000853-2"/>
    </source>
</evidence>
<dbReference type="PROSITE" id="PS00742">
    <property type="entry name" value="PEP_ENZYMES_2"/>
    <property type="match status" value="1"/>
</dbReference>
<evidence type="ECO:0000313" key="21">
    <source>
        <dbReference type="Proteomes" id="UP000676169"/>
    </source>
</evidence>
<dbReference type="Pfam" id="PF00391">
    <property type="entry name" value="PEP-utilizers"/>
    <property type="match status" value="1"/>
</dbReference>
<keyword evidence="8" id="KW-0547">Nucleotide-binding</keyword>
<dbReference type="SUPFAM" id="SSF51621">
    <property type="entry name" value="Phosphoenolpyruvate/pyruvate domain"/>
    <property type="match status" value="1"/>
</dbReference>
<feature type="region of interest" description="Disordered" evidence="16">
    <location>
        <begin position="1"/>
        <end position="21"/>
    </location>
</feature>
<feature type="compositionally biased region" description="Basic residues" evidence="16">
    <location>
        <begin position="937"/>
        <end position="959"/>
    </location>
</feature>
<dbReference type="PANTHER" id="PTHR22931:SF9">
    <property type="entry name" value="PYRUVATE, PHOSPHATE DIKINASE 1, CHLOROPLASTIC"/>
    <property type="match status" value="1"/>
</dbReference>
<evidence type="ECO:0000256" key="3">
    <source>
        <dbReference type="ARBA" id="ARBA00007837"/>
    </source>
</evidence>
<dbReference type="Gene3D" id="3.50.30.10">
    <property type="entry name" value="Phosphohistidine domain"/>
    <property type="match status" value="1"/>
</dbReference>
<evidence type="ECO:0000256" key="2">
    <source>
        <dbReference type="ARBA" id="ARBA00003144"/>
    </source>
</evidence>
<feature type="binding site" evidence="15">
    <location>
        <position position="824"/>
    </location>
    <ligand>
        <name>Mg(2+)</name>
        <dbReference type="ChEBI" id="CHEBI:18420"/>
    </ligand>
</feature>
<dbReference type="PANTHER" id="PTHR22931">
    <property type="entry name" value="PHOSPHOENOLPYRUVATE DIKINASE-RELATED"/>
    <property type="match status" value="1"/>
</dbReference>
<feature type="active site" description="Proton donor" evidence="13">
    <location>
        <position position="886"/>
    </location>
</feature>
<evidence type="ECO:0000259" key="18">
    <source>
        <dbReference type="Pfam" id="PF01326"/>
    </source>
</evidence>
<evidence type="ECO:0000256" key="5">
    <source>
        <dbReference type="ARBA" id="ARBA00020138"/>
    </source>
</evidence>
<evidence type="ECO:0000313" key="20">
    <source>
        <dbReference type="EMBL" id="QUE49976.1"/>
    </source>
</evidence>
<dbReference type="InterPro" id="IPR036637">
    <property type="entry name" value="Phosphohistidine_dom_sf"/>
</dbReference>
<dbReference type="Gene3D" id="3.30.1490.20">
    <property type="entry name" value="ATP-grasp fold, A domain"/>
    <property type="match status" value="1"/>
</dbReference>
<dbReference type="InterPro" id="IPR023151">
    <property type="entry name" value="PEP_util_CS"/>
</dbReference>
<gene>
    <name evidence="20" type="ORF">KBB96_13990</name>
</gene>
<dbReference type="InterPro" id="IPR015813">
    <property type="entry name" value="Pyrv/PenolPyrv_kinase-like_dom"/>
</dbReference>
<feature type="binding site" evidence="14">
    <location>
        <position position="800"/>
    </location>
    <ligand>
        <name>substrate</name>
    </ligand>
</feature>
<dbReference type="GO" id="GO:0046872">
    <property type="term" value="F:metal ion binding"/>
    <property type="evidence" value="ECO:0007669"/>
    <property type="project" value="UniProtKB-UniRule"/>
</dbReference>
<feature type="binding site" evidence="14">
    <location>
        <position position="822"/>
    </location>
    <ligand>
        <name>substrate</name>
    </ligand>
</feature>
<feature type="domain" description="PEP-utilising enzyme mobile" evidence="17">
    <location>
        <begin position="464"/>
        <end position="543"/>
    </location>
</feature>
<feature type="active site" description="Tele-phosphohistidine intermediate" evidence="13">
    <location>
        <position position="495"/>
    </location>
</feature>
<keyword evidence="11 15" id="KW-0460">Magnesium</keyword>
<feature type="binding site" evidence="14">
    <location>
        <position position="821"/>
    </location>
    <ligand>
        <name>substrate</name>
    </ligand>
</feature>
<evidence type="ECO:0000256" key="15">
    <source>
        <dbReference type="PIRSR" id="PIRSR000853-3"/>
    </source>
</evidence>
<keyword evidence="20" id="KW-0670">Pyruvate</keyword>
<evidence type="ECO:0000256" key="10">
    <source>
        <dbReference type="ARBA" id="ARBA00022840"/>
    </source>
</evidence>
<evidence type="ECO:0000256" key="6">
    <source>
        <dbReference type="ARBA" id="ARBA00022679"/>
    </source>
</evidence>
<dbReference type="NCBIfam" id="NF004531">
    <property type="entry name" value="PRK05878.1"/>
    <property type="match status" value="1"/>
</dbReference>
<evidence type="ECO:0000256" key="1">
    <source>
        <dbReference type="ARBA" id="ARBA00001946"/>
    </source>
</evidence>
<evidence type="ECO:0000256" key="4">
    <source>
        <dbReference type="ARBA" id="ARBA00011994"/>
    </source>
</evidence>
<feature type="binding site" evidence="14">
    <location>
        <position position="617"/>
    </location>
    <ligand>
        <name>substrate</name>
    </ligand>
</feature>
<dbReference type="InterPro" id="IPR002192">
    <property type="entry name" value="PPDK_AMP/ATP-bd"/>
</dbReference>
<keyword evidence="21" id="KW-1185">Reference proteome</keyword>
<keyword evidence="7 15" id="KW-0479">Metal-binding</keyword>
<protein>
    <recommendedName>
        <fullName evidence="5 12">Pyruvate, phosphate dikinase</fullName>
        <ecNumber evidence="4 12">2.7.9.1</ecNumber>
    </recommendedName>
</protein>
<evidence type="ECO:0000256" key="16">
    <source>
        <dbReference type="SAM" id="MobiDB-lite"/>
    </source>
</evidence>
<evidence type="ECO:0000256" key="11">
    <source>
        <dbReference type="ARBA" id="ARBA00022842"/>
    </source>
</evidence>
<dbReference type="SUPFAM" id="SSF56059">
    <property type="entry name" value="Glutathione synthetase ATP-binding domain-like"/>
    <property type="match status" value="1"/>
</dbReference>
<dbReference type="NCBIfam" id="TIGR01828">
    <property type="entry name" value="pyru_phos_dikin"/>
    <property type="match status" value="1"/>
</dbReference>
<dbReference type="InterPro" id="IPR010121">
    <property type="entry name" value="Pyruvate_phosphate_dikinase"/>
</dbReference>
<evidence type="ECO:0000256" key="9">
    <source>
        <dbReference type="ARBA" id="ARBA00022777"/>
    </source>
</evidence>
<feature type="domain" description="Pyruvate phosphate dikinase AMP/ATP-binding" evidence="18">
    <location>
        <begin position="343"/>
        <end position="396"/>
    </location>
</feature>
<dbReference type="GO" id="GO:0005524">
    <property type="term" value="F:ATP binding"/>
    <property type="evidence" value="ECO:0007669"/>
    <property type="project" value="UniProtKB-UniRule"/>
</dbReference>
<dbReference type="GO" id="GO:0016301">
    <property type="term" value="F:kinase activity"/>
    <property type="evidence" value="ECO:0007669"/>
    <property type="project" value="UniProtKB-UniRule"/>
</dbReference>
<dbReference type="AlphaFoldDB" id="A0A975G735"/>
<keyword evidence="9" id="KW-0418">Kinase</keyword>
<feature type="region of interest" description="Disordered" evidence="16">
    <location>
        <begin position="930"/>
        <end position="959"/>
    </location>
</feature>
<feature type="binding site" evidence="14">
    <location>
        <position position="673"/>
    </location>
    <ligand>
        <name>substrate</name>
    </ligand>
</feature>
<dbReference type="InterPro" id="IPR000121">
    <property type="entry name" value="PEP_util_C"/>
</dbReference>
<name>A0A975G735_9BACT</name>
<dbReference type="KEGG" id="lamb:KBB96_13990"/>
<evidence type="ECO:0000256" key="7">
    <source>
        <dbReference type="ARBA" id="ARBA00022723"/>
    </source>
</evidence>
<feature type="binding site" evidence="14">
    <location>
        <position position="823"/>
    </location>
    <ligand>
        <name>substrate</name>
    </ligand>
</feature>
<dbReference type="Gene3D" id="1.10.189.10">
    <property type="entry name" value="Pyruvate Phosphate Dikinase, domain 2"/>
    <property type="match status" value="1"/>
</dbReference>
<sequence length="959" mass="104410">MATKKKAAKPAAKKSVKKAAKPAASTEKKIKYVYTWGNGKADGNGSMKALLGGKGANLAEMTRIGLPVPPGFTITTEVCTYFYGHKKTYPAVLQAQMESGVRNMEKIMGCKFGDAKGMPLLVAVRSGARDSMPGMMDTILNLGLNDQTVLSLAAATKNERFAWDCYRRFIQMYGDVVLGVQKAEGEDHEPFEVVIEGFKHEKYGKDLVDSDLTAEDQQELVKRFKALVKQRTGKGFPNDPWDQLRGAAGAVFGSWMNDRAIVYRRKYNIPAEWGTAVNVQAMVYGNTGDTSGSGVAFTRNPANGVNEFYGEFLVNAQGEDVVAGVRTPEPVALMKKAMPKPFAELMKVRTILEKHFKDVQDVEFTVQEGKLFMLQTRNGKRTAAAALKFSMDMVKEKLIDWKTAVLRNPADQLDQLLAPIFDLAEVKKAKELAKGLPAGPGAASGKIYLNADRAAAAAEKGEVVLLVRNETSPEDLRGMIAAEGILTAKGGVSSHAALVARQMGKVCICGASAVEIDYDKKTVTVSGQVFKEGDYLSIDGTSGTVYGGQLKTAPSEIITGIVSNDKAAQKTEKFKSFLQLMKWCEQATKMGVRTNADTPEQTRIAVAFGATGIGLTRTEHMFFEGDRIDAMREMILATTLEARKAALAKLLPYQREDFTGIFTTLKGLPATIRLLDPPLHEFLPHSKEQQLDLSKKINVPVEKIIQRVHDLHEFNPMLGHRGCRLGIAYPEITEMQARAIFEAAADVAKKKIKVKPEVMIPLVGFQKEFDLQAEIVHRVAKEVMSEKKVKFDYQVGTMIEVPRGALTADEIAKGAEFFSFGTNDLTQTALGVSRDDMGAFLMPYIENEVFKKNPFATLDATGVGQLMETAVAKGRSTRPNIKLGICGEHGGDPDSVKFCHTLGLNYVSCSPYRVPVARLAAAQAAIEEAAKAPAAKPAKKAAKKAAPAKKAAKKVAKKK</sequence>
<dbReference type="Gene3D" id="3.20.20.60">
    <property type="entry name" value="Phosphoenolpyruvate-binding domains"/>
    <property type="match status" value="1"/>
</dbReference>
<accession>A0A975G735</accession>
<dbReference type="SUPFAM" id="SSF52009">
    <property type="entry name" value="Phosphohistidine domain"/>
    <property type="match status" value="1"/>
</dbReference>
<dbReference type="RefSeq" id="WP_211630065.1">
    <property type="nucleotide sequence ID" value="NZ_CP073100.1"/>
</dbReference>
<dbReference type="InterPro" id="IPR013815">
    <property type="entry name" value="ATP_grasp_subdomain_1"/>
</dbReference>
<evidence type="ECO:0000259" key="17">
    <source>
        <dbReference type="Pfam" id="PF00391"/>
    </source>
</evidence>
<feature type="binding site" evidence="14">
    <location>
        <position position="824"/>
    </location>
    <ligand>
        <name>substrate</name>
    </ligand>
</feature>
<organism evidence="20 21">
    <name type="scientific">Luteolibacter ambystomatis</name>
    <dbReference type="NCBI Taxonomy" id="2824561"/>
    <lineage>
        <taxon>Bacteria</taxon>
        <taxon>Pseudomonadati</taxon>
        <taxon>Verrucomicrobiota</taxon>
        <taxon>Verrucomicrobiia</taxon>
        <taxon>Verrucomicrobiales</taxon>
        <taxon>Verrucomicrobiaceae</taxon>
        <taxon>Luteolibacter</taxon>
    </lineage>
</organism>
<comment type="catalytic activity">
    <reaction evidence="12">
        <text>pyruvate + phosphate + ATP = phosphoenolpyruvate + AMP + diphosphate + H(+)</text>
        <dbReference type="Rhea" id="RHEA:10756"/>
        <dbReference type="ChEBI" id="CHEBI:15361"/>
        <dbReference type="ChEBI" id="CHEBI:15378"/>
        <dbReference type="ChEBI" id="CHEBI:30616"/>
        <dbReference type="ChEBI" id="CHEBI:33019"/>
        <dbReference type="ChEBI" id="CHEBI:43474"/>
        <dbReference type="ChEBI" id="CHEBI:58702"/>
        <dbReference type="ChEBI" id="CHEBI:456215"/>
        <dbReference type="EC" id="2.7.9.1"/>
    </reaction>
</comment>
<keyword evidence="10" id="KW-0067">ATP-binding</keyword>
<dbReference type="Gene3D" id="1.20.80.30">
    <property type="match status" value="1"/>
</dbReference>
<evidence type="ECO:0000259" key="19">
    <source>
        <dbReference type="Pfam" id="PF02896"/>
    </source>
</evidence>
<feature type="domain" description="Pyruvate phosphate dikinase AMP/ATP-binding" evidence="18">
    <location>
        <begin position="92"/>
        <end position="336"/>
    </location>
</feature>
<dbReference type="Pfam" id="PF01326">
    <property type="entry name" value="PPDK_N"/>
    <property type="match status" value="3"/>
</dbReference>
<evidence type="ECO:0000256" key="8">
    <source>
        <dbReference type="ARBA" id="ARBA00022741"/>
    </source>
</evidence>
<comment type="cofactor">
    <cofactor evidence="1 12 15">
        <name>Mg(2+)</name>
        <dbReference type="ChEBI" id="CHEBI:18420"/>
    </cofactor>
</comment>
<dbReference type="Gene3D" id="3.30.470.20">
    <property type="entry name" value="ATP-grasp fold, B domain"/>
    <property type="match status" value="1"/>
</dbReference>
<reference evidence="20" key="1">
    <citation type="submission" date="2021-04" db="EMBL/GenBank/DDBJ databases">
        <title>Luteolibacter sp. 32A isolated from the skin of an Anderson's salamander (Ambystoma andersonii).</title>
        <authorList>
            <person name="Spergser J."/>
            <person name="Busse H.-J."/>
        </authorList>
    </citation>
    <scope>NUCLEOTIDE SEQUENCE</scope>
    <source>
        <strain evidence="20">32A</strain>
    </source>
</reference>
<evidence type="ECO:0000256" key="13">
    <source>
        <dbReference type="PIRSR" id="PIRSR000853-1"/>
    </source>
</evidence>
<dbReference type="GO" id="GO:0050242">
    <property type="term" value="F:pyruvate, phosphate dikinase activity"/>
    <property type="evidence" value="ECO:0007669"/>
    <property type="project" value="UniProtKB-UniRule"/>
</dbReference>
<keyword evidence="6 20" id="KW-0808">Transferase</keyword>
<dbReference type="InterPro" id="IPR018274">
    <property type="entry name" value="PEP_util_AS"/>
</dbReference>
<feature type="domain" description="Pyruvate phosphate dikinase AMP/ATP-binding" evidence="18">
    <location>
        <begin position="49"/>
        <end position="86"/>
    </location>
</feature>
<dbReference type="Proteomes" id="UP000676169">
    <property type="component" value="Chromosome"/>
</dbReference>
<comment type="similarity">
    <text evidence="3 12">Belongs to the PEP-utilizing enzyme family.</text>
</comment>